<dbReference type="EMBL" id="FOLY01000002">
    <property type="protein sequence ID" value="SFC36313.1"/>
    <property type="molecule type" value="Genomic_DNA"/>
</dbReference>
<feature type="transmembrane region" description="Helical" evidence="10">
    <location>
        <begin position="653"/>
        <end position="675"/>
    </location>
</feature>
<evidence type="ECO:0000259" key="14">
    <source>
        <dbReference type="Pfam" id="PF21082"/>
    </source>
</evidence>
<dbReference type="STRING" id="402385.SAMN05421848_1275"/>
<feature type="region of interest" description="Disordered" evidence="9">
    <location>
        <begin position="1099"/>
        <end position="1135"/>
    </location>
</feature>
<evidence type="ECO:0000256" key="6">
    <source>
        <dbReference type="ARBA" id="ARBA00022989"/>
    </source>
</evidence>
<dbReference type="InterPro" id="IPR006686">
    <property type="entry name" value="MscS_channel_CS"/>
</dbReference>
<dbReference type="Gene3D" id="2.30.30.60">
    <property type="match status" value="1"/>
</dbReference>
<evidence type="ECO:0000256" key="8">
    <source>
        <dbReference type="SAM" id="Coils"/>
    </source>
</evidence>
<dbReference type="SUPFAM" id="SSF82689">
    <property type="entry name" value="Mechanosensitive channel protein MscS (YggB), C-terminal domain"/>
    <property type="match status" value="1"/>
</dbReference>
<dbReference type="GO" id="GO:0008381">
    <property type="term" value="F:mechanosensitive monoatomic ion channel activity"/>
    <property type="evidence" value="ECO:0007669"/>
    <property type="project" value="UniProtKB-ARBA"/>
</dbReference>
<organism evidence="16 17">
    <name type="scientific">Kushneria avicenniae</name>
    <dbReference type="NCBI Taxonomy" id="402385"/>
    <lineage>
        <taxon>Bacteria</taxon>
        <taxon>Pseudomonadati</taxon>
        <taxon>Pseudomonadota</taxon>
        <taxon>Gammaproteobacteria</taxon>
        <taxon>Oceanospirillales</taxon>
        <taxon>Halomonadaceae</taxon>
        <taxon>Kushneria</taxon>
    </lineage>
</organism>
<dbReference type="InterPro" id="IPR023408">
    <property type="entry name" value="MscS_beta-dom_sf"/>
</dbReference>
<dbReference type="Pfam" id="PF12794">
    <property type="entry name" value="MscS_TM"/>
    <property type="match status" value="1"/>
</dbReference>
<dbReference type="SUPFAM" id="SSF82861">
    <property type="entry name" value="Mechanosensitive channel protein MscS (YggB), transmembrane region"/>
    <property type="match status" value="1"/>
</dbReference>
<dbReference type="Pfam" id="PF21082">
    <property type="entry name" value="MS_channel_3rd"/>
    <property type="match status" value="1"/>
</dbReference>
<evidence type="ECO:0000256" key="4">
    <source>
        <dbReference type="ARBA" id="ARBA00022692"/>
    </source>
</evidence>
<dbReference type="RefSeq" id="WP_090131857.1">
    <property type="nucleotide sequence ID" value="NZ_JBHLVW010000005.1"/>
</dbReference>
<evidence type="ECO:0000256" key="9">
    <source>
        <dbReference type="SAM" id="MobiDB-lite"/>
    </source>
</evidence>
<dbReference type="PANTHER" id="PTHR30347">
    <property type="entry name" value="POTASSIUM CHANNEL RELATED"/>
    <property type="match status" value="1"/>
</dbReference>
<feature type="transmembrane region" description="Helical" evidence="10">
    <location>
        <begin position="720"/>
        <end position="741"/>
    </location>
</feature>
<keyword evidence="5" id="KW-0732">Signal</keyword>
<keyword evidence="17" id="KW-1185">Reference proteome</keyword>
<keyword evidence="8" id="KW-0175">Coiled coil</keyword>
<dbReference type="AlphaFoldDB" id="A0A1I1IRE5"/>
<dbReference type="PROSITE" id="PS01246">
    <property type="entry name" value="UPF0003"/>
    <property type="match status" value="1"/>
</dbReference>
<dbReference type="GO" id="GO:0005886">
    <property type="term" value="C:plasma membrane"/>
    <property type="evidence" value="ECO:0007669"/>
    <property type="project" value="UniProtKB-SubCell"/>
</dbReference>
<evidence type="ECO:0000256" key="1">
    <source>
        <dbReference type="ARBA" id="ARBA00004651"/>
    </source>
</evidence>
<dbReference type="Pfam" id="PF12795">
    <property type="entry name" value="MscS_porin"/>
    <property type="match status" value="1"/>
</dbReference>
<dbReference type="Pfam" id="PF21088">
    <property type="entry name" value="MS_channel_1st"/>
    <property type="match status" value="1"/>
</dbReference>
<feature type="transmembrane region" description="Helical" evidence="10">
    <location>
        <begin position="792"/>
        <end position="816"/>
    </location>
</feature>
<evidence type="ECO:0000259" key="13">
    <source>
        <dbReference type="Pfam" id="PF12795"/>
    </source>
</evidence>
<evidence type="ECO:0000256" key="5">
    <source>
        <dbReference type="ARBA" id="ARBA00022729"/>
    </source>
</evidence>
<keyword evidence="7 10" id="KW-0472">Membrane</keyword>
<feature type="transmembrane region" description="Helical" evidence="10">
    <location>
        <begin position="877"/>
        <end position="898"/>
    </location>
</feature>
<evidence type="ECO:0000256" key="2">
    <source>
        <dbReference type="ARBA" id="ARBA00008017"/>
    </source>
</evidence>
<dbReference type="InterPro" id="IPR010920">
    <property type="entry name" value="LSM_dom_sf"/>
</dbReference>
<feature type="transmembrane region" description="Helical" evidence="10">
    <location>
        <begin position="687"/>
        <end position="708"/>
    </location>
</feature>
<dbReference type="FunFam" id="1.10.287.1260:FF:000002">
    <property type="entry name" value="Potassium efflux system KefA"/>
    <property type="match status" value="1"/>
</dbReference>
<proteinExistence type="inferred from homology"/>
<dbReference type="Gene3D" id="1.10.287.1260">
    <property type="match status" value="1"/>
</dbReference>
<feature type="coiled-coil region" evidence="8">
    <location>
        <begin position="81"/>
        <end position="148"/>
    </location>
</feature>
<sequence>MWGKASVVTPVKAPMRRGMLCLMILMLWLSAPWVLASEQDIPSRQSIDEQIQAIEGNDNPSASDQQVLDTLGKTRDALEALENTRQEQIALEDRVNQADRQRRQYQNQLQGLDSDQTLDSDTLGRSSLEQLEQRLGSTVEDLKRQQDQLTDVTRALISAQTLPERVQATISDARREQQKLSDSLEPSEGSAPSAEQRQLISARMALLDARIELGQRQLSNSTVLRDVNQMHRELLSRQIDVNQNTLLVLQEAINQKRRDASEQAIAEAAHIGDNDRISNPVVDEARAQNQSLARELLNTTDRANTMIRDGINTRARLEQVRQVERTLNEQIEALRGSLLLSRVLRQQRGSLPDVQDQSSLQEEIGDLRLRQFDIGQSRQALANPSSYIDTQLESEEPLTPRARQVLLQTLEMRRDLLDQLDREYGNLLSRAIDVQLNQQQLVDISRSVRDTIEEQLFWVANGQPLGLSWLRELPMRMGQQLLEGQWFQTLGTLWEVPSPRALLAVPLLVVAGLMAFFRRRIKAYLLELHNQIGRLKRDTQLHTPRAILLNLILSSTTPLILLTAGIGLWLGGEGFAVSLGRALLQLALAWQVFGLIRRLLVPDGVATRHFHWPAPYVDRLRRNIFWLGCSVAPVVVVASIAEQADSRLSEQPLALLIMLAGLMGMSVFMLRLILAHVPWMGVRLFRLLLGVTLAMVPLALIGMILFGYEYTALRLCGRFILTLYILALWLLVEASVVRGLAVAARRLAYRRAVARRRAQGRDGAAESGVDLVEEPPLDMEQVNQQSLRLSKLILFLIFISVLYLVWADLLGVLSYLDNVSIGQISESDAAGGSVNVVTLADLMTALIIIGLMVIMARNLPGLLEVMVLSRLNLKQGSAYAVTSLLSYTIVGSGIVAALGTLGVTWDKLQWLVAALSVGLGFGLQEIFANFISGLIILFERPIRIGDTITLGNLHGTVSRIRIRATTVTDFDRKEIIIPNKTFVTDQLINWSLTDNITRVVLTFGVAHGTDLDLAHRILRRIADEHPRVLTDPEPQVFCMAYSQSAFNFELRVFVNELIDRLVVTDEINRRVDAEFKANKLRVAFQQMDVWLHNEKGEKRLVQQQSAKNGRPLPHASTPHDNDPGDADTGEAGQTP</sequence>
<dbReference type="InterPro" id="IPR049278">
    <property type="entry name" value="MS_channel_C"/>
</dbReference>
<feature type="transmembrane region" description="Helical" evidence="10">
    <location>
        <begin position="582"/>
        <end position="600"/>
    </location>
</feature>
<keyword evidence="6 10" id="KW-1133">Transmembrane helix</keyword>
<feature type="transmembrane region" description="Helical" evidence="10">
    <location>
        <begin position="836"/>
        <end position="856"/>
    </location>
</feature>
<comment type="subcellular location">
    <subcellularLocation>
        <location evidence="1">Cell membrane</location>
        <topology evidence="1">Multi-pass membrane protein</topology>
    </subcellularLocation>
</comment>
<dbReference type="PANTHER" id="PTHR30347:SF1">
    <property type="entry name" value="MECHANOSENSITIVE CHANNEL MSCK"/>
    <property type="match status" value="1"/>
</dbReference>
<accession>A0A1I1IRE5</accession>
<feature type="domain" description="Mechanosensitive ion channel transmembrane helices 2/3" evidence="15">
    <location>
        <begin position="884"/>
        <end position="924"/>
    </location>
</feature>
<feature type="region of interest" description="Disordered" evidence="9">
    <location>
        <begin position="172"/>
        <end position="196"/>
    </location>
</feature>
<feature type="coiled-coil region" evidence="8">
    <location>
        <begin position="282"/>
        <end position="337"/>
    </location>
</feature>
<protein>
    <submittedName>
        <fullName evidence="16">Potassium efflux system protein</fullName>
    </submittedName>
</protein>
<evidence type="ECO:0000256" key="10">
    <source>
        <dbReference type="SAM" id="Phobius"/>
    </source>
</evidence>
<evidence type="ECO:0000256" key="7">
    <source>
        <dbReference type="ARBA" id="ARBA00023136"/>
    </source>
</evidence>
<dbReference type="GO" id="GO:0009992">
    <property type="term" value="P:intracellular water homeostasis"/>
    <property type="evidence" value="ECO:0007669"/>
    <property type="project" value="TreeGrafter"/>
</dbReference>
<name>A0A1I1IRE5_9GAMM</name>
<dbReference type="InterPro" id="IPR052702">
    <property type="entry name" value="MscS-like_channel"/>
</dbReference>
<dbReference type="InterPro" id="IPR006685">
    <property type="entry name" value="MscS_channel_2nd"/>
</dbReference>
<evidence type="ECO:0000256" key="3">
    <source>
        <dbReference type="ARBA" id="ARBA00022475"/>
    </source>
</evidence>
<comment type="similarity">
    <text evidence="2">Belongs to the MscS (TC 1.A.23) family.</text>
</comment>
<dbReference type="Pfam" id="PF00924">
    <property type="entry name" value="MS_channel_2nd"/>
    <property type="match status" value="1"/>
</dbReference>
<dbReference type="Proteomes" id="UP000199046">
    <property type="component" value="Unassembled WGS sequence"/>
</dbReference>
<feature type="domain" description="Mechanosensitive ion channel inner membrane" evidence="12">
    <location>
        <begin position="502"/>
        <end position="820"/>
    </location>
</feature>
<feature type="transmembrane region" description="Helical" evidence="10">
    <location>
        <begin position="546"/>
        <end position="570"/>
    </location>
</feature>
<feature type="domain" description="Mechanosensitive ion channel MscS C-terminal" evidence="14">
    <location>
        <begin position="999"/>
        <end position="1081"/>
    </location>
</feature>
<feature type="transmembrane region" description="Helical" evidence="10">
    <location>
        <begin position="910"/>
        <end position="938"/>
    </location>
</feature>
<evidence type="ECO:0000259" key="12">
    <source>
        <dbReference type="Pfam" id="PF12794"/>
    </source>
</evidence>
<gene>
    <name evidence="16" type="ORF">SAMN05421848_1275</name>
</gene>
<dbReference type="NCBIfam" id="NF008438">
    <property type="entry name" value="PRK11281.1"/>
    <property type="match status" value="1"/>
</dbReference>
<feature type="transmembrane region" description="Helical" evidence="10">
    <location>
        <begin position="624"/>
        <end position="641"/>
    </location>
</feature>
<dbReference type="InterPro" id="IPR025692">
    <property type="entry name" value="MscS_IM_dom1"/>
</dbReference>
<dbReference type="OrthoDB" id="9799209at2"/>
<evidence type="ECO:0000259" key="11">
    <source>
        <dbReference type="Pfam" id="PF00924"/>
    </source>
</evidence>
<evidence type="ECO:0000313" key="17">
    <source>
        <dbReference type="Proteomes" id="UP000199046"/>
    </source>
</evidence>
<feature type="domain" description="Mechanosensitive ion channel MscS" evidence="11">
    <location>
        <begin position="926"/>
        <end position="991"/>
    </location>
</feature>
<reference evidence="17" key="1">
    <citation type="submission" date="2016-10" db="EMBL/GenBank/DDBJ databases">
        <authorList>
            <person name="Varghese N."/>
            <person name="Submissions S."/>
        </authorList>
    </citation>
    <scope>NUCLEOTIDE SEQUENCE [LARGE SCALE GENOMIC DNA]</scope>
    <source>
        <strain evidence="17">DSM 23439</strain>
    </source>
</reference>
<dbReference type="SUPFAM" id="SSF50182">
    <property type="entry name" value="Sm-like ribonucleoproteins"/>
    <property type="match status" value="1"/>
</dbReference>
<evidence type="ECO:0000259" key="15">
    <source>
        <dbReference type="Pfam" id="PF21088"/>
    </source>
</evidence>
<evidence type="ECO:0000313" key="16">
    <source>
        <dbReference type="EMBL" id="SFC36313.1"/>
    </source>
</evidence>
<dbReference type="InterPro" id="IPR049142">
    <property type="entry name" value="MS_channel_1st"/>
</dbReference>
<keyword evidence="3" id="KW-1003">Cell membrane</keyword>
<dbReference type="InterPro" id="IPR011014">
    <property type="entry name" value="MscS_channel_TM-2"/>
</dbReference>
<dbReference type="InterPro" id="IPR011066">
    <property type="entry name" value="MscS_channel_C_sf"/>
</dbReference>
<keyword evidence="4 10" id="KW-0812">Transmembrane</keyword>
<dbReference type="Gene3D" id="3.30.70.100">
    <property type="match status" value="1"/>
</dbReference>
<dbReference type="InterPro" id="IPR024393">
    <property type="entry name" value="MscS_porin"/>
</dbReference>
<feature type="domain" description="Mechanosensitive ion channel MscS porin" evidence="13">
    <location>
        <begin position="50"/>
        <end position="282"/>
    </location>
</feature>
<feature type="transmembrane region" description="Helical" evidence="10">
    <location>
        <begin position="501"/>
        <end position="517"/>
    </location>
</feature>